<evidence type="ECO:0000256" key="2">
    <source>
        <dbReference type="SAM" id="MobiDB-lite"/>
    </source>
</evidence>
<dbReference type="SUPFAM" id="SSF51101">
    <property type="entry name" value="Mannose-binding lectins"/>
    <property type="match status" value="1"/>
</dbReference>
<evidence type="ECO:0000259" key="3">
    <source>
        <dbReference type="PROSITE" id="PS51752"/>
    </source>
</evidence>
<evidence type="ECO:0000256" key="1">
    <source>
        <dbReference type="ARBA" id="ARBA00022734"/>
    </source>
</evidence>
<reference evidence="4" key="3">
    <citation type="submission" date="2022-01" db="UniProtKB">
        <authorList>
            <consortium name="EnsemblPlants"/>
        </authorList>
    </citation>
    <scope>IDENTIFICATION</scope>
    <source>
        <strain evidence="4">subsp. vulgare</strain>
    </source>
</reference>
<proteinExistence type="predicted"/>
<dbReference type="Gramene" id="HORVU.MOREX.r3.3HG0328100.1">
    <property type="protein sequence ID" value="HORVU.MOREX.r3.3HG0328100.1"/>
    <property type="gene ID" value="HORVU.MOREX.r3.3HG0328100"/>
</dbReference>
<dbReference type="EnsemblPlants" id="HORVU.MOREX.r3.3HG0328100.1">
    <property type="protein sequence ID" value="HORVU.MOREX.r3.3HG0328100.1"/>
    <property type="gene ID" value="HORVU.MOREX.r3.3HG0328100"/>
</dbReference>
<dbReference type="GO" id="GO:0030246">
    <property type="term" value="F:carbohydrate binding"/>
    <property type="evidence" value="ECO:0007669"/>
    <property type="project" value="UniProtKB-KW"/>
</dbReference>
<protein>
    <recommendedName>
        <fullName evidence="3">Jacalin-type lectin domain-containing protein</fullName>
    </recommendedName>
</protein>
<dbReference type="PANTHER" id="PTHR46506">
    <property type="entry name" value="OS05G0143600 PROTEIN"/>
    <property type="match status" value="1"/>
</dbReference>
<dbReference type="InterPro" id="IPR036404">
    <property type="entry name" value="Jacalin-like_lectin_dom_sf"/>
</dbReference>
<dbReference type="Proteomes" id="UP000011116">
    <property type="component" value="Chromosome 3H"/>
</dbReference>
<feature type="region of interest" description="Disordered" evidence="2">
    <location>
        <begin position="1"/>
        <end position="22"/>
    </location>
</feature>
<accession>A0A8I6XDE6</accession>
<name>A0A8I6XDE6_HORVV</name>
<sequence length="147" mass="15476">MRKPAIKIGPWGGTGGSQRDVQQKPSRLVSITIYSGGAIDSISFTYVSGDCEQHLSSGKWGGSGGSPHTISLDPTNYVTEISGTIGDCNGYNVIKSLTIVTLKEGPRTYGHVYGTPFRVPVLDGGKIVGFFGCSNAYLDAIGVYVTP</sequence>
<dbReference type="SMART" id="SM00915">
    <property type="entry name" value="Jacalin"/>
    <property type="match status" value="1"/>
</dbReference>
<evidence type="ECO:0000313" key="5">
    <source>
        <dbReference type="Proteomes" id="UP000011116"/>
    </source>
</evidence>
<dbReference type="Gene3D" id="2.100.10.30">
    <property type="entry name" value="Jacalin-like lectin domain"/>
    <property type="match status" value="1"/>
</dbReference>
<dbReference type="KEGG" id="hvg:123441152"/>
<dbReference type="GeneID" id="123441152"/>
<dbReference type="OrthoDB" id="654502at2759"/>
<dbReference type="AlphaFoldDB" id="A0A8I6XDE6"/>
<dbReference type="RefSeq" id="XP_044973592.1">
    <property type="nucleotide sequence ID" value="XM_045117657.1"/>
</dbReference>
<dbReference type="InterPro" id="IPR001229">
    <property type="entry name" value="Jacalin-like_lectin_dom"/>
</dbReference>
<keyword evidence="5" id="KW-1185">Reference proteome</keyword>
<keyword evidence="1" id="KW-0430">Lectin</keyword>
<dbReference type="InterPro" id="IPR033734">
    <property type="entry name" value="Jacalin-like_lectin_dom_plant"/>
</dbReference>
<evidence type="ECO:0000313" key="4">
    <source>
        <dbReference type="EnsemblPlants" id="HORVU.MOREX.r3.3HG0328100.1"/>
    </source>
</evidence>
<reference evidence="5" key="1">
    <citation type="journal article" date="2012" name="Nature">
        <title>A physical, genetic and functional sequence assembly of the barley genome.</title>
        <authorList>
            <consortium name="The International Barley Genome Sequencing Consortium"/>
            <person name="Mayer K.F."/>
            <person name="Waugh R."/>
            <person name="Brown J.W."/>
            <person name="Schulman A."/>
            <person name="Langridge P."/>
            <person name="Platzer M."/>
            <person name="Fincher G.B."/>
            <person name="Muehlbauer G.J."/>
            <person name="Sato K."/>
            <person name="Close T.J."/>
            <person name="Wise R.P."/>
            <person name="Stein N."/>
        </authorList>
    </citation>
    <scope>NUCLEOTIDE SEQUENCE [LARGE SCALE GENOMIC DNA]</scope>
    <source>
        <strain evidence="5">cv. Morex</strain>
    </source>
</reference>
<reference evidence="4" key="2">
    <citation type="submission" date="2020-10" db="EMBL/GenBank/DDBJ databases">
        <authorList>
            <person name="Scholz U."/>
            <person name="Mascher M."/>
            <person name="Fiebig A."/>
        </authorList>
    </citation>
    <scope>NUCLEOTIDE SEQUENCE [LARGE SCALE GENOMIC DNA]</scope>
    <source>
        <strain evidence="4">cv. Morex</strain>
    </source>
</reference>
<organism evidence="4 5">
    <name type="scientific">Hordeum vulgare subsp. vulgare</name>
    <name type="common">Domesticated barley</name>
    <dbReference type="NCBI Taxonomy" id="112509"/>
    <lineage>
        <taxon>Eukaryota</taxon>
        <taxon>Viridiplantae</taxon>
        <taxon>Streptophyta</taxon>
        <taxon>Embryophyta</taxon>
        <taxon>Tracheophyta</taxon>
        <taxon>Spermatophyta</taxon>
        <taxon>Magnoliopsida</taxon>
        <taxon>Liliopsida</taxon>
        <taxon>Poales</taxon>
        <taxon>Poaceae</taxon>
        <taxon>BOP clade</taxon>
        <taxon>Pooideae</taxon>
        <taxon>Triticodae</taxon>
        <taxon>Triticeae</taxon>
        <taxon>Hordeinae</taxon>
        <taxon>Hordeum</taxon>
    </lineage>
</organism>
<dbReference type="PROSITE" id="PS51752">
    <property type="entry name" value="JACALIN_LECTIN"/>
    <property type="match status" value="1"/>
</dbReference>
<dbReference type="CDD" id="cd09612">
    <property type="entry name" value="Jacalin"/>
    <property type="match status" value="1"/>
</dbReference>
<dbReference type="Pfam" id="PF01419">
    <property type="entry name" value="Jacalin"/>
    <property type="match status" value="1"/>
</dbReference>
<dbReference type="SMR" id="A0A8I6XDE6"/>
<feature type="domain" description="Jacalin-type lectin" evidence="3">
    <location>
        <begin position="5"/>
        <end position="147"/>
    </location>
</feature>
<gene>
    <name evidence="4" type="primary">LOC123441152</name>
</gene>